<dbReference type="EMBL" id="JBBNAF010000005">
    <property type="protein sequence ID" value="KAK9143099.1"/>
    <property type="molecule type" value="Genomic_DNA"/>
</dbReference>
<organism evidence="1 2">
    <name type="scientific">Stephania yunnanensis</name>
    <dbReference type="NCBI Taxonomy" id="152371"/>
    <lineage>
        <taxon>Eukaryota</taxon>
        <taxon>Viridiplantae</taxon>
        <taxon>Streptophyta</taxon>
        <taxon>Embryophyta</taxon>
        <taxon>Tracheophyta</taxon>
        <taxon>Spermatophyta</taxon>
        <taxon>Magnoliopsida</taxon>
        <taxon>Ranunculales</taxon>
        <taxon>Menispermaceae</taxon>
        <taxon>Menispermoideae</taxon>
        <taxon>Cissampelideae</taxon>
        <taxon>Stephania</taxon>
    </lineage>
</organism>
<proteinExistence type="predicted"/>
<sequence>MSISEVPIGVAASRSKRLAEIANYGGAGQIERRHMSQLENGLSLINSAKKWENVLMRILRHILRQLNHEKTVGELDADDMWTNRLLPHCCV</sequence>
<reference evidence="1 2" key="1">
    <citation type="submission" date="2024-01" db="EMBL/GenBank/DDBJ databases">
        <title>Genome assemblies of Stephania.</title>
        <authorList>
            <person name="Yang L."/>
        </authorList>
    </citation>
    <scope>NUCLEOTIDE SEQUENCE [LARGE SCALE GENOMIC DNA]</scope>
    <source>
        <strain evidence="1">YNDBR</strain>
        <tissue evidence="1">Leaf</tissue>
    </source>
</reference>
<keyword evidence="2" id="KW-1185">Reference proteome</keyword>
<protein>
    <submittedName>
        <fullName evidence="1">Uncharacterized protein</fullName>
    </submittedName>
</protein>
<evidence type="ECO:0000313" key="2">
    <source>
        <dbReference type="Proteomes" id="UP001420932"/>
    </source>
</evidence>
<gene>
    <name evidence="1" type="ORF">Syun_012499</name>
</gene>
<accession>A0AAP0K0C0</accession>
<comment type="caution">
    <text evidence="1">The sequence shown here is derived from an EMBL/GenBank/DDBJ whole genome shotgun (WGS) entry which is preliminary data.</text>
</comment>
<name>A0AAP0K0C0_9MAGN</name>
<dbReference type="Proteomes" id="UP001420932">
    <property type="component" value="Unassembled WGS sequence"/>
</dbReference>
<dbReference type="AlphaFoldDB" id="A0AAP0K0C0"/>
<evidence type="ECO:0000313" key="1">
    <source>
        <dbReference type="EMBL" id="KAK9143099.1"/>
    </source>
</evidence>